<accession>A0A6C2US59</accession>
<name>A0A6C2US59_9BACT</name>
<gene>
    <name evidence="2" type="ORF">SCARR_04175</name>
</gene>
<proteinExistence type="predicted"/>
<feature type="domain" description="HD" evidence="1">
    <location>
        <begin position="39"/>
        <end position="153"/>
    </location>
</feature>
<dbReference type="Proteomes" id="UP000346198">
    <property type="component" value="Unassembled WGS sequence"/>
</dbReference>
<dbReference type="Pfam" id="PF01966">
    <property type="entry name" value="HD"/>
    <property type="match status" value="1"/>
</dbReference>
<protein>
    <recommendedName>
        <fullName evidence="1">HD domain-containing protein</fullName>
    </recommendedName>
</protein>
<evidence type="ECO:0000313" key="3">
    <source>
        <dbReference type="Proteomes" id="UP000346198"/>
    </source>
</evidence>
<evidence type="ECO:0000259" key="1">
    <source>
        <dbReference type="Pfam" id="PF01966"/>
    </source>
</evidence>
<sequence>MNFMNSTQLQAVRRHFIEYANGYIAEAGDMKHMMEMKREHCAFVARNCRELAETSGWSDEEANTAEALGILHDVGRFPQLEEYGTFVDAKSINHGERGWQAIRESGLLDEVDPALRNAILDGVRHHNARIIPESLPPAHLRWVRLIRDADRLDIYRIVLDAIENDQLDEHPEIGLSLAREGDPCPELIEKILQRGAPSYSDLKCFNDFVLLILSWANHMGYPATLRLMRDRNIIDRFAAHLPTEVPAVGNVLSSLRACVMDAGSEQPDA</sequence>
<dbReference type="InterPro" id="IPR003607">
    <property type="entry name" value="HD/PDEase_dom"/>
</dbReference>
<dbReference type="InterPro" id="IPR006674">
    <property type="entry name" value="HD_domain"/>
</dbReference>
<reference evidence="2 3" key="1">
    <citation type="submission" date="2019-04" db="EMBL/GenBank/DDBJ databases">
        <authorList>
            <person name="Van Vliet M D."/>
        </authorList>
    </citation>
    <scope>NUCLEOTIDE SEQUENCE [LARGE SCALE GENOMIC DNA]</scope>
    <source>
        <strain evidence="2 3">F21</strain>
    </source>
</reference>
<dbReference type="EMBL" id="CAAHFH010000002">
    <property type="protein sequence ID" value="VGO22094.1"/>
    <property type="molecule type" value="Genomic_DNA"/>
</dbReference>
<dbReference type="Gene3D" id="1.10.3210.10">
    <property type="entry name" value="Hypothetical protein af1432"/>
    <property type="match status" value="1"/>
</dbReference>
<dbReference type="AlphaFoldDB" id="A0A6C2US59"/>
<dbReference type="SUPFAM" id="SSF109604">
    <property type="entry name" value="HD-domain/PDEase-like"/>
    <property type="match status" value="1"/>
</dbReference>
<dbReference type="CDD" id="cd00077">
    <property type="entry name" value="HDc"/>
    <property type="match status" value="1"/>
</dbReference>
<organism evidence="2 3">
    <name type="scientific">Pontiella sulfatireligans</name>
    <dbReference type="NCBI Taxonomy" id="2750658"/>
    <lineage>
        <taxon>Bacteria</taxon>
        <taxon>Pseudomonadati</taxon>
        <taxon>Kiritimatiellota</taxon>
        <taxon>Kiritimatiellia</taxon>
        <taxon>Kiritimatiellales</taxon>
        <taxon>Pontiellaceae</taxon>
        <taxon>Pontiella</taxon>
    </lineage>
</organism>
<evidence type="ECO:0000313" key="2">
    <source>
        <dbReference type="EMBL" id="VGO22094.1"/>
    </source>
</evidence>
<keyword evidence="3" id="KW-1185">Reference proteome</keyword>